<dbReference type="Proteomes" id="UP000177169">
    <property type="component" value="Unassembled WGS sequence"/>
</dbReference>
<accession>A0A1F7YWS1</accession>
<feature type="transmembrane region" description="Helical" evidence="1">
    <location>
        <begin position="167"/>
        <end position="184"/>
    </location>
</feature>
<dbReference type="GO" id="GO:0004175">
    <property type="term" value="F:endopeptidase activity"/>
    <property type="evidence" value="ECO:0007669"/>
    <property type="project" value="UniProtKB-ARBA"/>
</dbReference>
<reference evidence="3 4" key="1">
    <citation type="journal article" date="2016" name="Nat. Commun.">
        <title>Thousands of microbial genomes shed light on interconnected biogeochemical processes in an aquifer system.</title>
        <authorList>
            <person name="Anantharaman K."/>
            <person name="Brown C.T."/>
            <person name="Hug L.A."/>
            <person name="Sharon I."/>
            <person name="Castelle C.J."/>
            <person name="Probst A.J."/>
            <person name="Thomas B.C."/>
            <person name="Singh A."/>
            <person name="Wilkins M.J."/>
            <person name="Karaoz U."/>
            <person name="Brodie E.L."/>
            <person name="Williams K.H."/>
            <person name="Hubbard S.S."/>
            <person name="Banfield J.F."/>
        </authorList>
    </citation>
    <scope>NUCLEOTIDE SEQUENCE [LARGE SCALE GENOMIC DNA]</scope>
</reference>
<sequence length="250" mass="29049">MTSLSKAYPWKFKDFVLFGFSVIFFTVSVALALFLLTGVFKVNIPQKDNITFLAINVFLLIGMYFVFIKRYGLNLFYFFKKIKFSYLILFLAIQTIILFYQIYNLTPFLFFLYSLREMEQSSMLSRILSPDFIFGTMITASILAPFVEEVGFRGIFQGYLSKITKPITAILIVSVVFTGFHLFETDFSSKTQILISVVARFIEAIFWGTIYYRTKNLSYTVILHSFANFSSGLVIMVLDSRFLEFIFKFV</sequence>
<comment type="caution">
    <text evidence="3">The sequence shown here is derived from an EMBL/GenBank/DDBJ whole genome shotgun (WGS) entry which is preliminary data.</text>
</comment>
<gene>
    <name evidence="3" type="ORF">A3D01_05500</name>
</gene>
<evidence type="ECO:0000256" key="1">
    <source>
        <dbReference type="SAM" id="Phobius"/>
    </source>
</evidence>
<feature type="transmembrane region" description="Helical" evidence="1">
    <location>
        <begin position="87"/>
        <end position="115"/>
    </location>
</feature>
<dbReference type="STRING" id="1802505.A3D01_05500"/>
<proteinExistence type="predicted"/>
<dbReference type="AlphaFoldDB" id="A0A1F7YWS1"/>
<evidence type="ECO:0000259" key="2">
    <source>
        <dbReference type="Pfam" id="PF02517"/>
    </source>
</evidence>
<protein>
    <recommendedName>
        <fullName evidence="2">CAAX prenyl protease 2/Lysostaphin resistance protein A-like domain-containing protein</fullName>
    </recommendedName>
</protein>
<feature type="transmembrane region" description="Helical" evidence="1">
    <location>
        <begin position="127"/>
        <end position="147"/>
    </location>
</feature>
<keyword evidence="1" id="KW-0472">Membrane</keyword>
<feature type="transmembrane region" description="Helical" evidence="1">
    <location>
        <begin position="49"/>
        <end position="67"/>
    </location>
</feature>
<name>A0A1F7YWS1_9BACT</name>
<feature type="domain" description="CAAX prenyl protease 2/Lysostaphin resistance protein A-like" evidence="2">
    <location>
        <begin position="134"/>
        <end position="229"/>
    </location>
</feature>
<dbReference type="PANTHER" id="PTHR36435">
    <property type="entry name" value="SLR1288 PROTEIN"/>
    <property type="match status" value="1"/>
</dbReference>
<organism evidence="3 4">
    <name type="scientific">Candidatus Woesebacteria bacterium RIFCSPHIGHO2_02_FULL_39_13</name>
    <dbReference type="NCBI Taxonomy" id="1802505"/>
    <lineage>
        <taxon>Bacteria</taxon>
        <taxon>Candidatus Woeseibacteriota</taxon>
    </lineage>
</organism>
<dbReference type="Pfam" id="PF02517">
    <property type="entry name" value="Rce1-like"/>
    <property type="match status" value="1"/>
</dbReference>
<dbReference type="PANTHER" id="PTHR36435:SF1">
    <property type="entry name" value="CAAX AMINO TERMINAL PROTEASE FAMILY PROTEIN"/>
    <property type="match status" value="1"/>
</dbReference>
<dbReference type="GO" id="GO:0080120">
    <property type="term" value="P:CAAX-box protein maturation"/>
    <property type="evidence" value="ECO:0007669"/>
    <property type="project" value="UniProtKB-ARBA"/>
</dbReference>
<dbReference type="InterPro" id="IPR003675">
    <property type="entry name" value="Rce1/LyrA-like_dom"/>
</dbReference>
<feature type="transmembrane region" description="Helical" evidence="1">
    <location>
        <begin position="218"/>
        <end position="238"/>
    </location>
</feature>
<keyword evidence="1" id="KW-0812">Transmembrane</keyword>
<dbReference type="EMBL" id="MGGR01000039">
    <property type="protein sequence ID" value="OGM31796.1"/>
    <property type="molecule type" value="Genomic_DNA"/>
</dbReference>
<evidence type="ECO:0000313" key="3">
    <source>
        <dbReference type="EMBL" id="OGM31796.1"/>
    </source>
</evidence>
<keyword evidence="1" id="KW-1133">Transmembrane helix</keyword>
<feature type="transmembrane region" description="Helical" evidence="1">
    <location>
        <begin position="15"/>
        <end position="37"/>
    </location>
</feature>
<dbReference type="InterPro" id="IPR052710">
    <property type="entry name" value="CAAX_protease"/>
</dbReference>
<evidence type="ECO:0000313" key="4">
    <source>
        <dbReference type="Proteomes" id="UP000177169"/>
    </source>
</evidence>